<name>A0A9N9D4Q6_9GLOM</name>
<evidence type="ECO:0000313" key="1">
    <source>
        <dbReference type="EMBL" id="CAG8627693.1"/>
    </source>
</evidence>
<proteinExistence type="predicted"/>
<evidence type="ECO:0000313" key="2">
    <source>
        <dbReference type="Proteomes" id="UP000789706"/>
    </source>
</evidence>
<accession>A0A9N9D4Q6</accession>
<gene>
    <name evidence="1" type="ORF">DEBURN_LOCUS10637</name>
</gene>
<dbReference type="Proteomes" id="UP000789706">
    <property type="component" value="Unassembled WGS sequence"/>
</dbReference>
<feature type="non-terminal residue" evidence="1">
    <location>
        <position position="564"/>
    </location>
</feature>
<sequence length="564" mass="64984">TCEYVSHICYKLRPVPISQGPPGPFYNGLTPTRERALVEFNEKVLKLGCNLKNLHILENDEKDGGLGMKIIVKDILSNKIWNSRDIPEMPKISSICGMDLECERALASACTKTKERKVNIDDKKIVEALISFVTRELPKATRVWIIGKEILTYEGILYRSSHEWEKLIKAFEYKKSQFIPEELLKWGPVDIRRWMEGGYYYSSTLIPSQELKAKYNELEKFLGVESMVWNASIDSVPKYIHIDLREAYLGYYLLSAGWLISVTSREIIYSVGKKSYIEFSPNRDLAVCFYEGDKKRAQWLHIHSFILAYTHIAILEQLKCFPIENVLRVCTNAIYTTAIPETILDESKLEIDFDKELFANAKNDIELEEVNKRYDAKVDKIKKQYESVIVLDTLKIKYGQWCKKKPGYIYRKEASSWTINHKSSLDFPPSETPPLSTDPKLITLQKSYLVGQGGSKKITRAICAFSNRKIVDPACLGKKTLAEILIFDEACMILRKTDKVIWCMEDYRAQDDKLKALKLRMQVESTLLQAHASHFLNEPSVICFDPDDSIKHKYRIQGKPIQIP</sequence>
<comment type="caution">
    <text evidence="1">The sequence shown here is derived from an EMBL/GenBank/DDBJ whole genome shotgun (WGS) entry which is preliminary data.</text>
</comment>
<dbReference type="OrthoDB" id="2379301at2759"/>
<dbReference type="EMBL" id="CAJVPK010003482">
    <property type="protein sequence ID" value="CAG8627693.1"/>
    <property type="molecule type" value="Genomic_DNA"/>
</dbReference>
<dbReference type="AlphaFoldDB" id="A0A9N9D4Q6"/>
<organism evidence="1 2">
    <name type="scientific">Diversispora eburnea</name>
    <dbReference type="NCBI Taxonomy" id="1213867"/>
    <lineage>
        <taxon>Eukaryota</taxon>
        <taxon>Fungi</taxon>
        <taxon>Fungi incertae sedis</taxon>
        <taxon>Mucoromycota</taxon>
        <taxon>Glomeromycotina</taxon>
        <taxon>Glomeromycetes</taxon>
        <taxon>Diversisporales</taxon>
        <taxon>Diversisporaceae</taxon>
        <taxon>Diversispora</taxon>
    </lineage>
</organism>
<reference evidence="1" key="1">
    <citation type="submission" date="2021-06" db="EMBL/GenBank/DDBJ databases">
        <authorList>
            <person name="Kallberg Y."/>
            <person name="Tangrot J."/>
            <person name="Rosling A."/>
        </authorList>
    </citation>
    <scope>NUCLEOTIDE SEQUENCE</scope>
    <source>
        <strain evidence="1">AZ414A</strain>
    </source>
</reference>
<keyword evidence="2" id="KW-1185">Reference proteome</keyword>
<protein>
    <submittedName>
        <fullName evidence="1">2297_t:CDS:1</fullName>
    </submittedName>
</protein>
<feature type="non-terminal residue" evidence="1">
    <location>
        <position position="1"/>
    </location>
</feature>